<protein>
    <submittedName>
        <fullName evidence="1">Uncharacterized protein</fullName>
    </submittedName>
</protein>
<sequence length="85" mass="9524">MWEHGEMLGECSTRCHLKMWSLGMPYLEDVPCMGMAENMIKAMPCKRAVGAWMALLSACKIHDTVEMGEPVAKRILELEPKNTVG</sequence>
<reference evidence="1" key="1">
    <citation type="submission" date="2024-02" db="EMBL/GenBank/DDBJ databases">
        <authorList>
            <consortium name="ELIXIR-Norway"/>
            <consortium name="Elixir Norway"/>
        </authorList>
    </citation>
    <scope>NUCLEOTIDE SEQUENCE</scope>
</reference>
<proteinExistence type="predicted"/>
<evidence type="ECO:0000313" key="1">
    <source>
        <dbReference type="EMBL" id="CAK9264643.1"/>
    </source>
</evidence>
<dbReference type="InterPro" id="IPR046960">
    <property type="entry name" value="PPR_At4g14850-like_plant"/>
</dbReference>
<accession>A0ABP0WFW6</accession>
<keyword evidence="2" id="KW-1185">Reference proteome</keyword>
<dbReference type="EMBL" id="OZ020112">
    <property type="protein sequence ID" value="CAK9264643.1"/>
    <property type="molecule type" value="Genomic_DNA"/>
</dbReference>
<dbReference type="PANTHER" id="PTHR47926">
    <property type="entry name" value="PENTATRICOPEPTIDE REPEAT-CONTAINING PROTEIN"/>
    <property type="match status" value="1"/>
</dbReference>
<evidence type="ECO:0000313" key="2">
    <source>
        <dbReference type="Proteomes" id="UP001497444"/>
    </source>
</evidence>
<dbReference type="Proteomes" id="UP001497444">
    <property type="component" value="Chromosome 17"/>
</dbReference>
<name>A0ABP0WFW6_9BRYO</name>
<gene>
    <name evidence="1" type="ORF">CSSPJE1EN1_LOCUS10121</name>
</gene>
<organism evidence="1 2">
    <name type="scientific">Sphagnum jensenii</name>
    <dbReference type="NCBI Taxonomy" id="128206"/>
    <lineage>
        <taxon>Eukaryota</taxon>
        <taxon>Viridiplantae</taxon>
        <taxon>Streptophyta</taxon>
        <taxon>Embryophyta</taxon>
        <taxon>Bryophyta</taxon>
        <taxon>Sphagnophytina</taxon>
        <taxon>Sphagnopsida</taxon>
        <taxon>Sphagnales</taxon>
        <taxon>Sphagnaceae</taxon>
        <taxon>Sphagnum</taxon>
    </lineage>
</organism>